<reference evidence="1" key="1">
    <citation type="submission" date="2013-11" db="EMBL/GenBank/DDBJ databases">
        <title>Microbial diversity, functional groups and degradation webs in Northern and Southern Mediterranean and Red Sea marine crude oil polluted sites.</title>
        <authorList>
            <person name="Daffonchio D."/>
            <person name="Mapelli F."/>
            <person name="Ferrer M."/>
            <person name="Richter M."/>
            <person name="Cherif A."/>
            <person name="Malkawi H.I."/>
            <person name="Yakimov M.M."/>
            <person name="Abdel-Fattah Y.R."/>
            <person name="Blaghen M."/>
            <person name="Golyshin P.N."/>
            <person name="Kalogerakis N."/>
            <person name="Boon N."/>
            <person name="Magagnini M."/>
            <person name="Fava F."/>
        </authorList>
    </citation>
    <scope>NUCLEOTIDE SEQUENCE</scope>
</reference>
<dbReference type="EMBL" id="AYSL01001377">
    <property type="protein sequence ID" value="KTF06083.1"/>
    <property type="molecule type" value="Genomic_DNA"/>
</dbReference>
<sequence length="43" mass="5084">MFTISWFLLTVLTVLWLFLVFSPSNPLYRDCRGRICWRACNSG</sequence>
<evidence type="ECO:0000313" key="1">
    <source>
        <dbReference type="EMBL" id="KTF06083.1"/>
    </source>
</evidence>
<dbReference type="AlphaFoldDB" id="A0A1B6NRT9"/>
<protein>
    <submittedName>
        <fullName evidence="1">Uncharacterized protein</fullName>
    </submittedName>
</protein>
<organism evidence="1">
    <name type="scientific">marine sediment metagenome</name>
    <dbReference type="NCBI Taxonomy" id="412755"/>
    <lineage>
        <taxon>unclassified sequences</taxon>
        <taxon>metagenomes</taxon>
        <taxon>ecological metagenomes</taxon>
    </lineage>
</organism>
<comment type="caution">
    <text evidence="1">The sequence shown here is derived from an EMBL/GenBank/DDBJ whole genome shotgun (WGS) entry which is preliminary data.</text>
</comment>
<proteinExistence type="predicted"/>
<gene>
    <name evidence="1" type="ORF">MGSAQ_002420</name>
</gene>
<name>A0A1B6NRT9_9ZZZZ</name>
<accession>A0A1B6NRT9</accession>